<dbReference type="PANTHER" id="PTHR30385">
    <property type="entry name" value="SIGMA FACTOR F FLAGELLAR"/>
    <property type="match status" value="1"/>
</dbReference>
<evidence type="ECO:0000256" key="1">
    <source>
        <dbReference type="ARBA" id="ARBA00023015"/>
    </source>
</evidence>
<dbReference type="GO" id="GO:0016987">
    <property type="term" value="F:sigma factor activity"/>
    <property type="evidence" value="ECO:0007669"/>
    <property type="project" value="UniProtKB-KW"/>
</dbReference>
<evidence type="ECO:0000256" key="4">
    <source>
        <dbReference type="ARBA" id="ARBA00023163"/>
    </source>
</evidence>
<keyword evidence="9" id="KW-1185">Reference proteome</keyword>
<dbReference type="STRING" id="1484.SA87_09385"/>
<evidence type="ECO:0000256" key="2">
    <source>
        <dbReference type="ARBA" id="ARBA00023082"/>
    </source>
</evidence>
<dbReference type="InterPro" id="IPR000943">
    <property type="entry name" value="RNA_pol_sigma70"/>
</dbReference>
<dbReference type="Proteomes" id="UP000243024">
    <property type="component" value="Unassembled WGS sequence"/>
</dbReference>
<dbReference type="NCBIfam" id="TIGR02479">
    <property type="entry name" value="FliA_WhiG"/>
    <property type="match status" value="1"/>
</dbReference>
<dbReference type="AlphaFoldDB" id="A0A132ND51"/>
<dbReference type="SUPFAM" id="SSF88946">
    <property type="entry name" value="Sigma2 domain of RNA polymerase sigma factors"/>
    <property type="match status" value="1"/>
</dbReference>
<evidence type="ECO:0000256" key="5">
    <source>
        <dbReference type="SAM" id="MobiDB-lite"/>
    </source>
</evidence>
<keyword evidence="3" id="KW-0238">DNA-binding</keyword>
<dbReference type="InterPro" id="IPR013325">
    <property type="entry name" value="RNA_pol_sigma_r2"/>
</dbReference>
<dbReference type="PROSITE" id="PS00716">
    <property type="entry name" value="SIGMA70_2"/>
    <property type="match status" value="1"/>
</dbReference>
<dbReference type="GO" id="GO:0003677">
    <property type="term" value="F:DNA binding"/>
    <property type="evidence" value="ECO:0007669"/>
    <property type="project" value="UniProtKB-KW"/>
</dbReference>
<gene>
    <name evidence="8" type="ORF">HSCHL_1911</name>
    <name evidence="7" type="ORF">SA87_09385</name>
</gene>
<keyword evidence="8" id="KW-0282">Flagellum</keyword>
<evidence type="ECO:0000259" key="6">
    <source>
        <dbReference type="PROSITE" id="PS00716"/>
    </source>
</evidence>
<dbReference type="Pfam" id="PF04542">
    <property type="entry name" value="Sigma70_r2"/>
    <property type="match status" value="1"/>
</dbReference>
<evidence type="ECO:0000313" key="7">
    <source>
        <dbReference type="EMBL" id="OAR04720.1"/>
    </source>
</evidence>
<evidence type="ECO:0000256" key="3">
    <source>
        <dbReference type="ARBA" id="ARBA00023125"/>
    </source>
</evidence>
<dbReference type="PRINTS" id="PR00046">
    <property type="entry name" value="SIGMA70FCT"/>
</dbReference>
<evidence type="ECO:0000313" key="9">
    <source>
        <dbReference type="Proteomes" id="UP000243024"/>
    </source>
</evidence>
<dbReference type="GO" id="GO:0006352">
    <property type="term" value="P:DNA-templated transcription initiation"/>
    <property type="evidence" value="ECO:0007669"/>
    <property type="project" value="InterPro"/>
</dbReference>
<dbReference type="NCBIfam" id="TIGR02937">
    <property type="entry name" value="sigma70-ECF"/>
    <property type="match status" value="1"/>
</dbReference>
<keyword evidence="2" id="KW-0731">Sigma factor</keyword>
<dbReference type="Gene3D" id="1.10.1740.10">
    <property type="match status" value="1"/>
</dbReference>
<keyword evidence="1" id="KW-0805">Transcription regulation</keyword>
<keyword evidence="8" id="KW-0966">Cell projection</keyword>
<comment type="caution">
    <text evidence="7">The sequence shown here is derived from an EMBL/GenBank/DDBJ whole genome shotgun (WGS) entry which is preliminary data.</text>
</comment>
<dbReference type="SUPFAM" id="SSF88659">
    <property type="entry name" value="Sigma3 and sigma4 domains of RNA polymerase sigma factors"/>
    <property type="match status" value="1"/>
</dbReference>
<dbReference type="EMBL" id="JXBB01000012">
    <property type="protein sequence ID" value="OAR04720.1"/>
    <property type="molecule type" value="Genomic_DNA"/>
</dbReference>
<reference evidence="8 10" key="2">
    <citation type="submission" date="2017-08" db="EMBL/GenBank/DDBJ databases">
        <title>Burning lignite coal seam in the remote Altai Mountains harbors a hydrogen-driven thermophilic microbial community.</title>
        <authorList>
            <person name="Kadnikov V.V."/>
            <person name="Mardanov A.V."/>
            <person name="Ivasenko D."/>
            <person name="Beletsky A.V."/>
            <person name="Karnachuk O.V."/>
            <person name="Ravin N.V."/>
        </authorList>
    </citation>
    <scope>NUCLEOTIDE SEQUENCE [LARGE SCALE GENOMIC DNA]</scope>
    <source>
        <strain evidence="8">AL33</strain>
    </source>
</reference>
<name>A0A132ND51_HYDSH</name>
<dbReference type="PIRSF" id="PIRSF000770">
    <property type="entry name" value="RNA_pol_sigma-SigE/K"/>
    <property type="match status" value="1"/>
</dbReference>
<accession>A0A132ND51</accession>
<feature type="domain" description="RNA polymerase sigma-70" evidence="6">
    <location>
        <begin position="216"/>
        <end position="242"/>
    </location>
</feature>
<dbReference type="PANTHER" id="PTHR30385:SF7">
    <property type="entry name" value="RNA POLYMERASE SIGMA FACTOR FLIA"/>
    <property type="match status" value="1"/>
</dbReference>
<proteinExistence type="predicted"/>
<sequence>MDPEPIASNGLEELWRRYKETGSRTLENALVERYAYLVERAVRTLAGRFGGRAEADEMRSYGYLGLLDAVRKFDPERGLKFVTYAFWRIRGAIYDGLRAGDALTRSARDQLKRYEDARARLEQSRLRRADDRDVSQMLGLTLPALAALKRSRSAAYGTPSDGEEASPFEQVPDQSAELPEDASVRTALRQALAEAIAALPEKERIVLALFYYEGLTLSEVASVLGLSPSRISQLHGQALRRLRPVLTPWWDGAPVDGPGAEGKGDKR</sequence>
<dbReference type="CDD" id="cd06171">
    <property type="entry name" value="Sigma70_r4"/>
    <property type="match status" value="1"/>
</dbReference>
<dbReference type="InterPro" id="IPR012845">
    <property type="entry name" value="RNA_pol_sigma_FliA_WhiG"/>
</dbReference>
<dbReference type="Gene3D" id="1.20.140.160">
    <property type="match status" value="1"/>
</dbReference>
<keyword evidence="4" id="KW-0804">Transcription</keyword>
<organism evidence="7 9">
    <name type="scientific">Hydrogenibacillus schlegelii</name>
    <name type="common">Bacillus schlegelii</name>
    <dbReference type="NCBI Taxonomy" id="1484"/>
    <lineage>
        <taxon>Bacteria</taxon>
        <taxon>Bacillati</taxon>
        <taxon>Bacillota</taxon>
        <taxon>Bacilli</taxon>
        <taxon>Bacillales</taxon>
        <taxon>Bacillales Family X. Incertae Sedis</taxon>
        <taxon>Hydrogenibacillus</taxon>
    </lineage>
</organism>
<reference evidence="7 9" key="1">
    <citation type="submission" date="2015-09" db="EMBL/GenBank/DDBJ databases">
        <title>Draft genome sequence of Hydrogenibacillus schlegelii DSM 2000.</title>
        <authorList>
            <person name="Hemp J."/>
        </authorList>
    </citation>
    <scope>NUCLEOTIDE SEQUENCE [LARGE SCALE GENOMIC DNA]</scope>
    <source>
        <strain evidence="7 9">MA 48</strain>
    </source>
</reference>
<dbReference type="Proteomes" id="UP000244180">
    <property type="component" value="Unassembled WGS sequence"/>
</dbReference>
<dbReference type="InterPro" id="IPR014284">
    <property type="entry name" value="RNA_pol_sigma-70_dom"/>
</dbReference>
<dbReference type="RefSeq" id="WP_066200085.1">
    <property type="nucleotide sequence ID" value="NZ_CBCSAS010000004.1"/>
</dbReference>
<dbReference type="InterPro" id="IPR007630">
    <property type="entry name" value="RNA_pol_sigma70_r4"/>
</dbReference>
<evidence type="ECO:0000313" key="8">
    <source>
        <dbReference type="EMBL" id="PTQ54968.1"/>
    </source>
</evidence>
<feature type="region of interest" description="Disordered" evidence="5">
    <location>
        <begin position="153"/>
        <end position="180"/>
    </location>
</feature>
<dbReference type="GO" id="GO:0003899">
    <property type="term" value="F:DNA-directed RNA polymerase activity"/>
    <property type="evidence" value="ECO:0007669"/>
    <property type="project" value="InterPro"/>
</dbReference>
<keyword evidence="8" id="KW-0969">Cilium</keyword>
<evidence type="ECO:0000313" key="10">
    <source>
        <dbReference type="Proteomes" id="UP000244180"/>
    </source>
</evidence>
<dbReference type="InterPro" id="IPR007627">
    <property type="entry name" value="RNA_pol_sigma70_r2"/>
</dbReference>
<dbReference type="Pfam" id="PF04545">
    <property type="entry name" value="Sigma70_r4"/>
    <property type="match status" value="1"/>
</dbReference>
<dbReference type="InterPro" id="IPR013324">
    <property type="entry name" value="RNA_pol_sigma_r3/r4-like"/>
</dbReference>
<protein>
    <submittedName>
        <fullName evidence="8">RNA polymerase sigma factor for flagellar operon</fullName>
    </submittedName>
</protein>
<dbReference type="EMBL" id="PEBV01000001">
    <property type="protein sequence ID" value="PTQ54968.1"/>
    <property type="molecule type" value="Genomic_DNA"/>
</dbReference>